<keyword evidence="17" id="KW-1185">Reference proteome</keyword>
<sequence length="356" mass="38479">MELFREADRISRQVMGNTSPNPPVGALILDPEGTIIGRGATQPAGGAHAEVMAVRDALRSRRSLTGCRAVVTLEPCNHTGRTGPCSEMLREHGVSRVDFLFADPHKPASGGAATLREAGVTVEGPYLEFPLKTPHDQPVWALEAWLTSVLLGRPHVTLKWASTVDGHIAARDGSSQWITGEMARHHVHEDRSHRDAIVVGTGTVRADNPRLNARQLDGSAYPVEHQPLRVVVGRTPVPSSAAIIGTDDRFLQVSSHDVHDVLAQLHSRGVVSVLIEGGATLLSAFVEAGCVDEIHAYLAPAILGGGQGIFGHAHTTLGRSMDDIVRFIPRQMERMGNGVHSDYRWTMTRPWESSHA</sequence>
<dbReference type="PANTHER" id="PTHR38011:SF7">
    <property type="entry name" value="2,5-DIAMINO-6-RIBOSYLAMINO-4(3H)-PYRIMIDINONE 5'-PHOSPHATE REDUCTASE"/>
    <property type="match status" value="1"/>
</dbReference>
<keyword evidence="6 14" id="KW-0686">Riboflavin biosynthesis</keyword>
<evidence type="ECO:0000256" key="1">
    <source>
        <dbReference type="ARBA" id="ARBA00002151"/>
    </source>
</evidence>
<dbReference type="InterPro" id="IPR016193">
    <property type="entry name" value="Cytidine_deaminase-like"/>
</dbReference>
<comment type="catalytic activity">
    <reaction evidence="13 14">
        <text>2,5-diamino-6-hydroxy-4-(5-phosphoribosylamino)-pyrimidine + H2O + H(+) = 5-amino-6-(5-phospho-D-ribosylamino)uracil + NH4(+)</text>
        <dbReference type="Rhea" id="RHEA:21868"/>
        <dbReference type="ChEBI" id="CHEBI:15377"/>
        <dbReference type="ChEBI" id="CHEBI:15378"/>
        <dbReference type="ChEBI" id="CHEBI:28938"/>
        <dbReference type="ChEBI" id="CHEBI:58453"/>
        <dbReference type="ChEBI" id="CHEBI:58614"/>
        <dbReference type="EC" id="3.5.4.26"/>
    </reaction>
</comment>
<dbReference type="Proteomes" id="UP000436181">
    <property type="component" value="Unassembled WGS sequence"/>
</dbReference>
<evidence type="ECO:0000256" key="14">
    <source>
        <dbReference type="PIRNR" id="PIRNR006769"/>
    </source>
</evidence>
<evidence type="ECO:0000256" key="7">
    <source>
        <dbReference type="ARBA" id="ARBA00022723"/>
    </source>
</evidence>
<dbReference type="SUPFAM" id="SSF53927">
    <property type="entry name" value="Cytidine deaminase-like"/>
    <property type="match status" value="1"/>
</dbReference>
<evidence type="ECO:0000313" key="17">
    <source>
        <dbReference type="Proteomes" id="UP000436181"/>
    </source>
</evidence>
<evidence type="ECO:0000256" key="12">
    <source>
        <dbReference type="ARBA" id="ARBA00049861"/>
    </source>
</evidence>
<dbReference type="PROSITE" id="PS51747">
    <property type="entry name" value="CYT_DCMP_DEAMINASES_2"/>
    <property type="match status" value="1"/>
</dbReference>
<dbReference type="PANTHER" id="PTHR38011">
    <property type="entry name" value="DIHYDROFOLATE REDUCTASE FAMILY PROTEIN (AFU_ORTHOLOGUE AFUA_8G06820)"/>
    <property type="match status" value="1"/>
</dbReference>
<name>A0ABQ6VGL8_9CORY</name>
<dbReference type="Gene3D" id="3.40.430.10">
    <property type="entry name" value="Dihydrofolate Reductase, subunit A"/>
    <property type="match status" value="1"/>
</dbReference>
<evidence type="ECO:0000259" key="15">
    <source>
        <dbReference type="PROSITE" id="PS51747"/>
    </source>
</evidence>
<keyword evidence="7 14" id="KW-0479">Metal-binding</keyword>
<dbReference type="SUPFAM" id="SSF53597">
    <property type="entry name" value="Dihydrofolate reductase-like"/>
    <property type="match status" value="1"/>
</dbReference>
<reference evidence="16 17" key="1">
    <citation type="submission" date="2019-10" db="EMBL/GenBank/DDBJ databases">
        <title>Corynebacterium sp novel species isolated from the respiratory tract of Marmot.</title>
        <authorList>
            <person name="Zhang G."/>
        </authorList>
    </citation>
    <scope>NUCLEOTIDE SEQUENCE [LARGE SCALE GENOMIC DNA]</scope>
    <source>
        <strain evidence="16 17">336</strain>
    </source>
</reference>
<comment type="similarity">
    <text evidence="5 14">In the C-terminal section; belongs to the HTP reductase family.</text>
</comment>
<evidence type="ECO:0000256" key="2">
    <source>
        <dbReference type="ARBA" id="ARBA00004882"/>
    </source>
</evidence>
<dbReference type="EC" id="1.1.1.193" evidence="14"/>
<evidence type="ECO:0000256" key="6">
    <source>
        <dbReference type="ARBA" id="ARBA00022619"/>
    </source>
</evidence>
<comment type="cofactor">
    <cofactor evidence="14">
        <name>Zn(2+)</name>
        <dbReference type="ChEBI" id="CHEBI:29105"/>
    </cofactor>
    <text evidence="14">Binds 1 zinc ion.</text>
</comment>
<dbReference type="InterPro" id="IPR002125">
    <property type="entry name" value="CMP_dCMP_dom"/>
</dbReference>
<evidence type="ECO:0000256" key="11">
    <source>
        <dbReference type="ARBA" id="ARBA00023268"/>
    </source>
</evidence>
<evidence type="ECO:0000256" key="4">
    <source>
        <dbReference type="ARBA" id="ARBA00005259"/>
    </source>
</evidence>
<dbReference type="GO" id="GO:0008835">
    <property type="term" value="F:diaminohydroxyphosphoribosylaminopyrimidine deaminase activity"/>
    <property type="evidence" value="ECO:0007669"/>
    <property type="project" value="UniProtKB-EC"/>
</dbReference>
<keyword evidence="11" id="KW-0511">Multifunctional enzyme</keyword>
<accession>A0ABQ6VGL8</accession>
<gene>
    <name evidence="16" type="primary">ribD</name>
    <name evidence="16" type="ORF">F8377_04920</name>
</gene>
<dbReference type="NCBIfam" id="TIGR00326">
    <property type="entry name" value="eubact_ribD"/>
    <property type="match status" value="1"/>
</dbReference>
<evidence type="ECO:0000256" key="13">
    <source>
        <dbReference type="ARBA" id="ARBA00049886"/>
    </source>
</evidence>
<keyword evidence="10 14" id="KW-0560">Oxidoreductase</keyword>
<evidence type="ECO:0000313" key="16">
    <source>
        <dbReference type="EMBL" id="KAB3523463.1"/>
    </source>
</evidence>
<evidence type="ECO:0000256" key="9">
    <source>
        <dbReference type="ARBA" id="ARBA00022857"/>
    </source>
</evidence>
<dbReference type="GO" id="GO:0008703">
    <property type="term" value="F:5-amino-6-(5-phosphoribosylamino)uracil reductase activity"/>
    <property type="evidence" value="ECO:0007669"/>
    <property type="project" value="UniProtKB-EC"/>
</dbReference>
<evidence type="ECO:0000256" key="5">
    <source>
        <dbReference type="ARBA" id="ARBA00007417"/>
    </source>
</evidence>
<comment type="pathway">
    <text evidence="2 14">Cofactor biosynthesis; riboflavin biosynthesis; 5-amino-6-(D-ribitylamino)uracil from GTP: step 2/4.</text>
</comment>
<feature type="domain" description="CMP/dCMP-type deaminase" evidence="15">
    <location>
        <begin position="1"/>
        <end position="123"/>
    </location>
</feature>
<dbReference type="PROSITE" id="PS00903">
    <property type="entry name" value="CYT_DCMP_DEAMINASES_1"/>
    <property type="match status" value="1"/>
</dbReference>
<dbReference type="InterPro" id="IPR016192">
    <property type="entry name" value="APOBEC/CMP_deaminase_Zn-bd"/>
</dbReference>
<dbReference type="Gene3D" id="3.40.140.10">
    <property type="entry name" value="Cytidine Deaminase, domain 2"/>
    <property type="match status" value="1"/>
</dbReference>
<comment type="function">
    <text evidence="1 14">Converts 2,5-diamino-6-(ribosylamino)-4(3h)-pyrimidinone 5'-phosphate into 5-amino-6-(ribosylamino)-2,4(1h,3h)-pyrimidinedione 5'-phosphate.</text>
</comment>
<dbReference type="InterPro" id="IPR004794">
    <property type="entry name" value="Eubact_RibD"/>
</dbReference>
<dbReference type="CDD" id="cd01284">
    <property type="entry name" value="Riboflavin_deaminase-reductase"/>
    <property type="match status" value="1"/>
</dbReference>
<dbReference type="EC" id="3.5.4.26" evidence="14"/>
<dbReference type="PIRSF" id="PIRSF006769">
    <property type="entry name" value="RibD"/>
    <property type="match status" value="1"/>
</dbReference>
<evidence type="ECO:0000256" key="8">
    <source>
        <dbReference type="ARBA" id="ARBA00022833"/>
    </source>
</evidence>
<dbReference type="InterPro" id="IPR024072">
    <property type="entry name" value="DHFR-like_dom_sf"/>
</dbReference>
<dbReference type="Pfam" id="PF01872">
    <property type="entry name" value="RibD_C"/>
    <property type="match status" value="1"/>
</dbReference>
<dbReference type="Pfam" id="PF00383">
    <property type="entry name" value="dCMP_cyt_deam_1"/>
    <property type="match status" value="1"/>
</dbReference>
<evidence type="ECO:0000256" key="10">
    <source>
        <dbReference type="ARBA" id="ARBA00023002"/>
    </source>
</evidence>
<comment type="caution">
    <text evidence="16">The sequence shown here is derived from an EMBL/GenBank/DDBJ whole genome shotgun (WGS) entry which is preliminary data.</text>
</comment>
<dbReference type="InterPro" id="IPR050765">
    <property type="entry name" value="Riboflavin_Biosynth_HTPR"/>
</dbReference>
<dbReference type="RefSeq" id="WP_151844141.1">
    <property type="nucleotide sequence ID" value="NZ_WBZJ01000001.1"/>
</dbReference>
<proteinExistence type="inferred from homology"/>
<keyword evidence="9 14" id="KW-0521">NADP</keyword>
<protein>
    <recommendedName>
        <fullName evidence="14">Riboflavin biosynthesis protein RibD</fullName>
    </recommendedName>
    <domain>
        <recommendedName>
            <fullName evidence="14">Diaminohydroxyphosphoribosylaminopyrimidine deaminase</fullName>
            <shortName evidence="14">DRAP deaminase</shortName>
            <ecNumber evidence="14">3.5.4.26</ecNumber>
        </recommendedName>
        <alternativeName>
            <fullName evidence="14">Riboflavin-specific deaminase</fullName>
        </alternativeName>
    </domain>
    <domain>
        <recommendedName>
            <fullName evidence="14">5-amino-6-(5-phosphoribosylamino)uracil reductase</fullName>
            <ecNumber evidence="14">1.1.1.193</ecNumber>
        </recommendedName>
        <alternativeName>
            <fullName evidence="14">HTP reductase</fullName>
        </alternativeName>
    </domain>
</protein>
<organism evidence="16 17">
    <name type="scientific">Corynebacterium zhongnanshanii</name>
    <dbReference type="NCBI Taxonomy" id="2768834"/>
    <lineage>
        <taxon>Bacteria</taxon>
        <taxon>Bacillati</taxon>
        <taxon>Actinomycetota</taxon>
        <taxon>Actinomycetes</taxon>
        <taxon>Mycobacteriales</taxon>
        <taxon>Corynebacteriaceae</taxon>
        <taxon>Corynebacterium</taxon>
    </lineage>
</organism>
<dbReference type="InterPro" id="IPR002734">
    <property type="entry name" value="RibDG_C"/>
</dbReference>
<comment type="catalytic activity">
    <reaction evidence="12 14">
        <text>5-amino-6-(5-phospho-D-ribitylamino)uracil + NADP(+) = 5-amino-6-(5-phospho-D-ribosylamino)uracil + NADPH + H(+)</text>
        <dbReference type="Rhea" id="RHEA:17845"/>
        <dbReference type="ChEBI" id="CHEBI:15378"/>
        <dbReference type="ChEBI" id="CHEBI:57783"/>
        <dbReference type="ChEBI" id="CHEBI:58349"/>
        <dbReference type="ChEBI" id="CHEBI:58421"/>
        <dbReference type="ChEBI" id="CHEBI:58453"/>
        <dbReference type="EC" id="1.1.1.193"/>
    </reaction>
</comment>
<dbReference type="EMBL" id="WBZJ01000001">
    <property type="protein sequence ID" value="KAB3523463.1"/>
    <property type="molecule type" value="Genomic_DNA"/>
</dbReference>
<keyword evidence="8 14" id="KW-0862">Zinc</keyword>
<keyword evidence="14 16" id="KW-0378">Hydrolase</keyword>
<evidence type="ECO:0000256" key="3">
    <source>
        <dbReference type="ARBA" id="ARBA00004910"/>
    </source>
</evidence>
<comment type="similarity">
    <text evidence="4 14">In the N-terminal section; belongs to the cytidine and deoxycytidylate deaminase family.</text>
</comment>
<comment type="pathway">
    <text evidence="3 14">Cofactor biosynthesis; riboflavin biosynthesis; 5-amino-6-(D-ribitylamino)uracil from GTP: step 3/4.</text>
</comment>